<organism evidence="1 2">
    <name type="scientific">Pedobacter westerhofensis</name>
    <dbReference type="NCBI Taxonomy" id="425512"/>
    <lineage>
        <taxon>Bacteria</taxon>
        <taxon>Pseudomonadati</taxon>
        <taxon>Bacteroidota</taxon>
        <taxon>Sphingobacteriia</taxon>
        <taxon>Sphingobacteriales</taxon>
        <taxon>Sphingobacteriaceae</taxon>
        <taxon>Pedobacter</taxon>
    </lineage>
</organism>
<name>A0A521B8D7_9SPHI</name>
<reference evidence="1 2" key="1">
    <citation type="submission" date="2017-05" db="EMBL/GenBank/DDBJ databases">
        <authorList>
            <person name="Varghese N."/>
            <person name="Submissions S."/>
        </authorList>
    </citation>
    <scope>NUCLEOTIDE SEQUENCE [LARGE SCALE GENOMIC DNA]</scope>
    <source>
        <strain evidence="1 2">DSM 19036</strain>
    </source>
</reference>
<protein>
    <submittedName>
        <fullName evidence="1">Uncharacterized protein</fullName>
    </submittedName>
</protein>
<keyword evidence="2" id="KW-1185">Reference proteome</keyword>
<evidence type="ECO:0000313" key="2">
    <source>
        <dbReference type="Proteomes" id="UP000320300"/>
    </source>
</evidence>
<gene>
    <name evidence="1" type="ORF">SAMN06265348_10284</name>
</gene>
<accession>A0A521B8D7</accession>
<dbReference type="Proteomes" id="UP000320300">
    <property type="component" value="Unassembled WGS sequence"/>
</dbReference>
<dbReference type="AlphaFoldDB" id="A0A521B8D7"/>
<dbReference type="EMBL" id="FXTN01000002">
    <property type="protein sequence ID" value="SMO43281.1"/>
    <property type="molecule type" value="Genomic_DNA"/>
</dbReference>
<evidence type="ECO:0000313" key="1">
    <source>
        <dbReference type="EMBL" id="SMO43281.1"/>
    </source>
</evidence>
<proteinExistence type="predicted"/>
<sequence length="70" mass="8290">MAIVQNYSINILVFHINYMLYFSDNNEYDLLMYFFTKSFFMRSYAGSNNPITNSYLCASLRYIQVTNNDA</sequence>